<dbReference type="Proteomes" id="UP000233654">
    <property type="component" value="Unassembled WGS sequence"/>
</dbReference>
<accession>A0A2N3G5F4</accession>
<reference evidence="1 2" key="1">
    <citation type="journal article" date="2017" name="ISME J.">
        <title>Potential for microbial H2 and metal transformations associated with novel bacteria and archaea in deep terrestrial subsurface sediments.</title>
        <authorList>
            <person name="Hernsdorf A.W."/>
            <person name="Amano Y."/>
            <person name="Miyakawa K."/>
            <person name="Ise K."/>
            <person name="Suzuki Y."/>
            <person name="Anantharaman K."/>
            <person name="Probst A."/>
            <person name="Burstein D."/>
            <person name="Thomas B.C."/>
            <person name="Banfield J.F."/>
        </authorList>
    </citation>
    <scope>NUCLEOTIDE SEQUENCE [LARGE SCALE GENOMIC DNA]</scope>
    <source>
        <strain evidence="1">HGW-Actinobacteria-3</strain>
    </source>
</reference>
<dbReference type="AlphaFoldDB" id="A0A2N3G5F4"/>
<name>A0A2N3G5F4_9ACTN</name>
<proteinExistence type="predicted"/>
<protein>
    <submittedName>
        <fullName evidence="1">Uncharacterized protein</fullName>
    </submittedName>
</protein>
<evidence type="ECO:0000313" key="2">
    <source>
        <dbReference type="Proteomes" id="UP000233654"/>
    </source>
</evidence>
<comment type="caution">
    <text evidence="1">The sequence shown here is derived from an EMBL/GenBank/DDBJ whole genome shotgun (WGS) entry which is preliminary data.</text>
</comment>
<gene>
    <name evidence="1" type="ORF">CVT63_05255</name>
</gene>
<sequence length="367" mass="41434">MAKKYSLMRCRKCRFPRVVSFFIKWNDNGTITQLPRRDFRGVVLHFGFLDNLFSNIEAKLGISIEHIAFEAQRNASKVTFQNFSGKVPGAVTLMRLGLVRRMGVEQFNRVGVITGQCHSRTLEYKPGEYGVARVRNPFHPGLMAANIVGAFEILEGVPFKHTLSEESPDTYIIRVEPTGERAEITERMTLEFSPIAPGHLVHDRCPRCKIPRALSSHLKWMENDGIILDTRTGSRIVMLDGYMLTTVFREMTRELGDEVNDMLVDAQREWTVDHVGQLGLTEGNGALLPEDLEKTYRRYLEDMPLYGIGNPVGLEVDSGAIKVTVENPYETHIIAGTLQGLREALEKSKSNVQWTETARGSVEYTVT</sequence>
<evidence type="ECO:0000313" key="1">
    <source>
        <dbReference type="EMBL" id="PKQ27949.1"/>
    </source>
</evidence>
<dbReference type="EMBL" id="PHEX01000041">
    <property type="protein sequence ID" value="PKQ27949.1"/>
    <property type="molecule type" value="Genomic_DNA"/>
</dbReference>
<organism evidence="1 2">
    <name type="scientific">Candidatus Anoxymicrobium japonicum</name>
    <dbReference type="NCBI Taxonomy" id="2013648"/>
    <lineage>
        <taxon>Bacteria</taxon>
        <taxon>Bacillati</taxon>
        <taxon>Actinomycetota</taxon>
        <taxon>Candidatus Geothermincolia</taxon>
        <taxon>Candidatus Geothermincolales</taxon>
        <taxon>Candidatus Anoxymicrobiaceae</taxon>
        <taxon>Candidatus Anoxymicrobium</taxon>
    </lineage>
</organism>